<gene>
    <name evidence="1" type="ORF">HNQ96_005365</name>
</gene>
<reference evidence="1 2" key="1">
    <citation type="submission" date="2020-08" db="EMBL/GenBank/DDBJ databases">
        <title>Genomic Encyclopedia of Type Strains, Phase IV (KMG-IV): sequencing the most valuable type-strain genomes for metagenomic binning, comparative biology and taxonomic classification.</title>
        <authorList>
            <person name="Goeker M."/>
        </authorList>
    </citation>
    <scope>NUCLEOTIDE SEQUENCE [LARGE SCALE GENOMIC DNA]</scope>
    <source>
        <strain evidence="1 2">DSM 17454</strain>
    </source>
</reference>
<dbReference type="Proteomes" id="UP000532373">
    <property type="component" value="Unassembled WGS sequence"/>
</dbReference>
<dbReference type="AlphaFoldDB" id="A0A8E1WL83"/>
<organism evidence="1 2">
    <name type="scientific">Aminobacter carboxidus</name>
    <dbReference type="NCBI Taxonomy" id="376165"/>
    <lineage>
        <taxon>Bacteria</taxon>
        <taxon>Pseudomonadati</taxon>
        <taxon>Pseudomonadota</taxon>
        <taxon>Alphaproteobacteria</taxon>
        <taxon>Hyphomicrobiales</taxon>
        <taxon>Phyllobacteriaceae</taxon>
        <taxon>Aminobacter</taxon>
    </lineage>
</organism>
<comment type="caution">
    <text evidence="1">The sequence shown here is derived from an EMBL/GenBank/DDBJ whole genome shotgun (WGS) entry which is preliminary data.</text>
</comment>
<evidence type="ECO:0000313" key="2">
    <source>
        <dbReference type="Proteomes" id="UP000532373"/>
    </source>
</evidence>
<proteinExistence type="predicted"/>
<evidence type="ECO:0000313" key="1">
    <source>
        <dbReference type="EMBL" id="MBB6469475.1"/>
    </source>
</evidence>
<sequence length="269" mass="30941">MTMLIPENLKLLHTGEEVAWQKSIATIEADPDLSLHLAMIECVMDLLQFYRMAYDEKDEDQLIVKLLGARIFNDLGASIRLILGGYYQAAGLPTRDILETGFLLDYFSTDPALIQKWKAVPEEKRNKEFNQAKIREVLDKRDGYEGKKRYEHYKLLSAIAAHPTFAGFTMLRPEPGADAHMGPFFVPNLLTATIQELVKVTMTAWENFKWFFKPETLPQFRATLRYLEMSSEWVERIYGKKLDRRDIEAVKRILAQIDGQPSDRVPPAA</sequence>
<dbReference type="EMBL" id="JACHGI010000016">
    <property type="protein sequence ID" value="MBB6469475.1"/>
    <property type="molecule type" value="Genomic_DNA"/>
</dbReference>
<dbReference type="RefSeq" id="WP_184772881.1">
    <property type="nucleotide sequence ID" value="NZ_JACHGI010000016.1"/>
</dbReference>
<accession>A0A8E1WL83</accession>
<protein>
    <submittedName>
        <fullName evidence="1">Uncharacterized protein</fullName>
    </submittedName>
</protein>
<name>A0A8E1WL83_9HYPH</name>